<dbReference type="Proteomes" id="UP001595921">
    <property type="component" value="Unassembled WGS sequence"/>
</dbReference>
<proteinExistence type="predicted"/>
<evidence type="ECO:0000313" key="3">
    <source>
        <dbReference type="EMBL" id="MFC4360629.1"/>
    </source>
</evidence>
<sequence length="306" mass="33979">MTRRRAVLVGVFVAFTVVSSVVLVSFGSYYYTYTSNYSYQVELSGNGTLSNATFLVPLPYVDGHSVVGDVIADGDAMYPIGRPGEPHDWNYTIVNTTTGPKLRITADEISFEPRYYRWVVAEDGRHEQVPIPVEEFNASDLDHGVERTFQIHVWMRSDHRINTRTPIGDEPLLVSTATRTETTCPSYSPRATCYTYSTEMTAQYDTTADTDVSIRTEVWAGNSWMYMLVGNAGNEYVDRAQTVLVGSQMGVVPASGYLQTGVGDYPWREQWRAQPRESSTVSPADGSRDAQSSRQRVTFPADGPGG</sequence>
<dbReference type="RefSeq" id="WP_267621007.1">
    <property type="nucleotide sequence ID" value="NZ_JAODIW010000005.1"/>
</dbReference>
<gene>
    <name evidence="3" type="ORF">ACFO0N_22035</name>
</gene>
<name>A0ABD5PIV1_9EURY</name>
<feature type="transmembrane region" description="Helical" evidence="2">
    <location>
        <begin position="7"/>
        <end position="31"/>
    </location>
</feature>
<keyword evidence="4" id="KW-1185">Reference proteome</keyword>
<comment type="caution">
    <text evidence="3">The sequence shown here is derived from an EMBL/GenBank/DDBJ whole genome shotgun (WGS) entry which is preliminary data.</text>
</comment>
<dbReference type="AlphaFoldDB" id="A0ABD5PIV1"/>
<evidence type="ECO:0000256" key="1">
    <source>
        <dbReference type="SAM" id="MobiDB-lite"/>
    </source>
</evidence>
<evidence type="ECO:0000313" key="4">
    <source>
        <dbReference type="Proteomes" id="UP001595921"/>
    </source>
</evidence>
<dbReference type="EMBL" id="JBHSDS010000017">
    <property type="protein sequence ID" value="MFC4360629.1"/>
    <property type="molecule type" value="Genomic_DNA"/>
</dbReference>
<keyword evidence="2" id="KW-0472">Membrane</keyword>
<keyword evidence="2" id="KW-0812">Transmembrane</keyword>
<organism evidence="3 4">
    <name type="scientific">Halobium salinum</name>
    <dbReference type="NCBI Taxonomy" id="1364940"/>
    <lineage>
        <taxon>Archaea</taxon>
        <taxon>Methanobacteriati</taxon>
        <taxon>Methanobacteriota</taxon>
        <taxon>Stenosarchaea group</taxon>
        <taxon>Halobacteria</taxon>
        <taxon>Halobacteriales</taxon>
        <taxon>Haloferacaceae</taxon>
        <taxon>Halobium</taxon>
    </lineage>
</organism>
<feature type="region of interest" description="Disordered" evidence="1">
    <location>
        <begin position="268"/>
        <end position="306"/>
    </location>
</feature>
<protein>
    <recommendedName>
        <fullName evidence="5">DUF1102 domain-containing protein</fullName>
    </recommendedName>
</protein>
<keyword evidence="2" id="KW-1133">Transmembrane helix</keyword>
<accession>A0ABD5PIV1</accession>
<evidence type="ECO:0008006" key="5">
    <source>
        <dbReference type="Google" id="ProtNLM"/>
    </source>
</evidence>
<evidence type="ECO:0000256" key="2">
    <source>
        <dbReference type="SAM" id="Phobius"/>
    </source>
</evidence>
<reference evidence="3 4" key="1">
    <citation type="journal article" date="2019" name="Int. J. Syst. Evol. Microbiol.">
        <title>The Global Catalogue of Microorganisms (GCM) 10K type strain sequencing project: providing services to taxonomists for standard genome sequencing and annotation.</title>
        <authorList>
            <consortium name="The Broad Institute Genomics Platform"/>
            <consortium name="The Broad Institute Genome Sequencing Center for Infectious Disease"/>
            <person name="Wu L."/>
            <person name="Ma J."/>
        </authorList>
    </citation>
    <scope>NUCLEOTIDE SEQUENCE [LARGE SCALE GENOMIC DNA]</scope>
    <source>
        <strain evidence="3 4">CGMCC 1.12553</strain>
    </source>
</reference>